<dbReference type="PRINTS" id="PR00413">
    <property type="entry name" value="HADHALOGNASE"/>
</dbReference>
<gene>
    <name evidence="1" type="ORF">GA0061103_4102</name>
</gene>
<evidence type="ECO:0000313" key="1">
    <source>
        <dbReference type="EMBL" id="SCB29312.1"/>
    </source>
</evidence>
<proteinExistence type="predicted"/>
<dbReference type="InterPro" id="IPR023198">
    <property type="entry name" value="PGP-like_dom2"/>
</dbReference>
<dbReference type="InterPro" id="IPR036412">
    <property type="entry name" value="HAD-like_sf"/>
</dbReference>
<name>A0A1C3VNJ1_9HYPH</name>
<dbReference type="SFLD" id="SFLDS00003">
    <property type="entry name" value="Haloacid_Dehalogenase"/>
    <property type="match status" value="1"/>
</dbReference>
<reference evidence="2" key="1">
    <citation type="submission" date="2016-08" db="EMBL/GenBank/DDBJ databases">
        <authorList>
            <person name="Varghese N."/>
            <person name="Submissions Spin"/>
        </authorList>
    </citation>
    <scope>NUCLEOTIDE SEQUENCE [LARGE SCALE GENOMIC DNA]</scope>
    <source>
        <strain evidence="2">HAMBI 2975</strain>
    </source>
</reference>
<dbReference type="Pfam" id="PF13419">
    <property type="entry name" value="HAD_2"/>
    <property type="match status" value="1"/>
</dbReference>
<dbReference type="CDD" id="cd07505">
    <property type="entry name" value="HAD_BPGM-like"/>
    <property type="match status" value="1"/>
</dbReference>
<dbReference type="InterPro" id="IPR006439">
    <property type="entry name" value="HAD-SF_hydro_IA"/>
</dbReference>
<dbReference type="EMBL" id="FMAG01000003">
    <property type="protein sequence ID" value="SCB29312.1"/>
    <property type="molecule type" value="Genomic_DNA"/>
</dbReference>
<protein>
    <submittedName>
        <fullName evidence="1">Haloacid dehalogenase superfamily, subfamily IA, variant 3 with third motif having DD or ED</fullName>
    </submittedName>
</protein>
<dbReference type="SUPFAM" id="SSF56784">
    <property type="entry name" value="HAD-like"/>
    <property type="match status" value="1"/>
</dbReference>
<dbReference type="NCBIfam" id="TIGR01509">
    <property type="entry name" value="HAD-SF-IA-v3"/>
    <property type="match status" value="1"/>
</dbReference>
<dbReference type="InterPro" id="IPR041492">
    <property type="entry name" value="HAD_2"/>
</dbReference>
<dbReference type="PANTHER" id="PTHR18901:SF38">
    <property type="entry name" value="PSEUDOURIDINE-5'-PHOSPHATASE"/>
    <property type="match status" value="1"/>
</dbReference>
<dbReference type="OrthoDB" id="9800058at2"/>
<keyword evidence="2" id="KW-1185">Reference proteome</keyword>
<dbReference type="STRING" id="410764.GA0061103_4102"/>
<organism evidence="1 2">
    <name type="scientific">Rhizobium multihospitium</name>
    <dbReference type="NCBI Taxonomy" id="410764"/>
    <lineage>
        <taxon>Bacteria</taxon>
        <taxon>Pseudomonadati</taxon>
        <taxon>Pseudomonadota</taxon>
        <taxon>Alphaproteobacteria</taxon>
        <taxon>Hyphomicrobiales</taxon>
        <taxon>Rhizobiaceae</taxon>
        <taxon>Rhizobium/Agrobacterium group</taxon>
        <taxon>Rhizobium</taxon>
    </lineage>
</organism>
<dbReference type="Gene3D" id="1.10.150.240">
    <property type="entry name" value="Putative phosphatase, domain 2"/>
    <property type="match status" value="1"/>
</dbReference>
<accession>A0A1C3VNJ1</accession>
<dbReference type="SFLD" id="SFLDG01129">
    <property type="entry name" value="C1.5:_HAD__Beta-PGM__Phosphata"/>
    <property type="match status" value="1"/>
</dbReference>
<dbReference type="Proteomes" id="UP000199101">
    <property type="component" value="Unassembled WGS sequence"/>
</dbReference>
<evidence type="ECO:0000313" key="2">
    <source>
        <dbReference type="Proteomes" id="UP000199101"/>
    </source>
</evidence>
<dbReference type="InterPro" id="IPR023214">
    <property type="entry name" value="HAD_sf"/>
</dbReference>
<dbReference type="Gene3D" id="3.40.50.1000">
    <property type="entry name" value="HAD superfamily/HAD-like"/>
    <property type="match status" value="1"/>
</dbReference>
<dbReference type="AlphaFoldDB" id="A0A1C3VNJ1"/>
<dbReference type="PANTHER" id="PTHR18901">
    <property type="entry name" value="2-DEOXYGLUCOSE-6-PHOSPHATE PHOSPHATASE 2"/>
    <property type="match status" value="1"/>
</dbReference>
<sequence length="226" mass="24962">MKLPQSPRAVVFDMDGLLFDTESLYIRSLITAAAAYGYEMTWDLYRPMIGSPWHVNRHSLLLLYGSSFPVDDVRSLWLKHFSVLGETELALKAGVSELLDLLDELDIPRAIATSSFRQSVDHHLEAHGLTHRFHHIVAYGDYVESKPAPDPFLTAAARLGIEPSSCLALEDSHNGIRSASGAGMMTIMVPDQMEPNEEILKLCLGSASSLHEVHRLIAVANGRLSI</sequence>